<feature type="region of interest" description="Disordered" evidence="1">
    <location>
        <begin position="168"/>
        <end position="191"/>
    </location>
</feature>
<reference evidence="2 3" key="1">
    <citation type="submission" date="2024-02" db="EMBL/GenBank/DDBJ databases">
        <authorList>
            <person name="Daric V."/>
            <person name="Darras S."/>
        </authorList>
    </citation>
    <scope>NUCLEOTIDE SEQUENCE [LARGE SCALE GENOMIC DNA]</scope>
</reference>
<evidence type="ECO:0000256" key="1">
    <source>
        <dbReference type="SAM" id="MobiDB-lite"/>
    </source>
</evidence>
<proteinExistence type="predicted"/>
<organism evidence="2 3">
    <name type="scientific">Clavelina lepadiformis</name>
    <name type="common">Light-bulb sea squirt</name>
    <name type="synonym">Ascidia lepadiformis</name>
    <dbReference type="NCBI Taxonomy" id="159417"/>
    <lineage>
        <taxon>Eukaryota</taxon>
        <taxon>Metazoa</taxon>
        <taxon>Chordata</taxon>
        <taxon>Tunicata</taxon>
        <taxon>Ascidiacea</taxon>
        <taxon>Aplousobranchia</taxon>
        <taxon>Clavelinidae</taxon>
        <taxon>Clavelina</taxon>
    </lineage>
</organism>
<dbReference type="Proteomes" id="UP001642483">
    <property type="component" value="Unassembled WGS sequence"/>
</dbReference>
<gene>
    <name evidence="2" type="ORF">CVLEPA_LOCUS26761</name>
</gene>
<sequence>MIKRDGRGHSYCAARGEILGSAQDEQLRKHLPRMVFFNQERKSEVCDALRCSGPHARYTDRISVCSPWPKGLGNPLNPGRARDRELQLFPLNEEFPVSVGEPAEGSLSKRTEAPARVAAASPGNRPPLALVEVKTRPLRRSTRHKSFTGDTLSIDVLNANCGLGLIPGPRPPQGRLKSNPGAPVARANAESDGDLCLRRPVEVSKGPAQVSKGPARDRIARRRRIDLEEVFSFRQVAAIDRERRRSSARVTSLTFRPEVGRDYPLNLSILLSGGKETNEDSLKFVLRASRIARVLLIEASSHSGCQAHGGDSRACSASSRSRVVWECSPKRVANGRACRVALALSAVAGLIAADLRTLTGRIPPVHGRGQRTSAGREPRPAGLRSEGRAQGNSPSGECYRRAIVRPAVRPRRDRRVWCLRVPGRPCRAGSRPAGDCSQCPAVGALLRCGVVARGARGPRLMSATFPTRLETRTKESNMCASRGAVRNPQGVVKANAGVVRRR</sequence>
<keyword evidence="3" id="KW-1185">Reference proteome</keyword>
<feature type="region of interest" description="Disordered" evidence="1">
    <location>
        <begin position="361"/>
        <end position="396"/>
    </location>
</feature>
<comment type="caution">
    <text evidence="2">The sequence shown here is derived from an EMBL/GenBank/DDBJ whole genome shotgun (WGS) entry which is preliminary data.</text>
</comment>
<name>A0ABP0GTA0_CLALP</name>
<protein>
    <submittedName>
        <fullName evidence="2">Uncharacterized protein</fullName>
    </submittedName>
</protein>
<dbReference type="EMBL" id="CAWYQH010000132">
    <property type="protein sequence ID" value="CAK8693465.1"/>
    <property type="molecule type" value="Genomic_DNA"/>
</dbReference>
<evidence type="ECO:0000313" key="2">
    <source>
        <dbReference type="EMBL" id="CAK8693465.1"/>
    </source>
</evidence>
<accession>A0ABP0GTA0</accession>
<evidence type="ECO:0000313" key="3">
    <source>
        <dbReference type="Proteomes" id="UP001642483"/>
    </source>
</evidence>